<dbReference type="PANTHER" id="PTHR42681">
    <property type="entry name" value="MALONYL-COA-ACYL CARRIER PROTEIN TRANSACYLASE, MITOCHONDRIAL"/>
    <property type="match status" value="1"/>
</dbReference>
<dbReference type="Proteomes" id="UP000030512">
    <property type="component" value="Chromosome"/>
</dbReference>
<comment type="catalytic activity">
    <reaction evidence="5 6">
        <text>holo-[ACP] + malonyl-CoA = malonyl-[ACP] + CoA</text>
        <dbReference type="Rhea" id="RHEA:41792"/>
        <dbReference type="Rhea" id="RHEA-COMP:9623"/>
        <dbReference type="Rhea" id="RHEA-COMP:9685"/>
        <dbReference type="ChEBI" id="CHEBI:57287"/>
        <dbReference type="ChEBI" id="CHEBI:57384"/>
        <dbReference type="ChEBI" id="CHEBI:64479"/>
        <dbReference type="ChEBI" id="CHEBI:78449"/>
        <dbReference type="EC" id="2.3.1.39"/>
    </reaction>
</comment>
<name>A0A126T7R6_9GAMM</name>
<dbReference type="RefSeq" id="WP_036275959.1">
    <property type="nucleotide sequence ID" value="NZ_CP014476.1"/>
</dbReference>
<evidence type="ECO:0000256" key="1">
    <source>
        <dbReference type="ARBA" id="ARBA00013258"/>
    </source>
</evidence>
<dbReference type="NCBIfam" id="TIGR00128">
    <property type="entry name" value="fabD"/>
    <property type="match status" value="1"/>
</dbReference>
<dbReference type="OrthoDB" id="9808564at2"/>
<sequence>MTTIEQSYNLAFVFPGQGSQAVGMLGTLAAANPLVTQTFEQASDVLGFDLWNLVANGPDTDLNQTHNTQPAMLAAGVAVWRAWCEKTDIKPAWMAGHSLGEYTALVCSGALGYEDAIRLVAERGRLMQEAVPAGKGAMAAILGLEDHQVVNTCAEVANGEIVAAANFNAPGQVVIAGETAAVERAMEALKALGAKRALKLPVSVPSHCALMEAASDKLNEILQGINVEMPNSTLIHNADVKSHGSPEVIRYALKEQLFKPVRWVESVKFMHEQGVTAFVECGPGKVLVGLNKRIAPDAAHLTMFDPETIDNVVEQLRV</sequence>
<evidence type="ECO:0000256" key="7">
    <source>
        <dbReference type="PIRSR" id="PIRSR000446-1"/>
    </source>
</evidence>
<keyword evidence="3 6" id="KW-0808">Transferase</keyword>
<dbReference type="Pfam" id="PF00698">
    <property type="entry name" value="Acyl_transf_1"/>
    <property type="match status" value="1"/>
</dbReference>
<evidence type="ECO:0000313" key="9">
    <source>
        <dbReference type="EMBL" id="AMK78135.1"/>
    </source>
</evidence>
<evidence type="ECO:0000256" key="4">
    <source>
        <dbReference type="ARBA" id="ARBA00023315"/>
    </source>
</evidence>
<dbReference type="SUPFAM" id="SSF55048">
    <property type="entry name" value="Probable ACP-binding domain of malonyl-CoA ACP transacylase"/>
    <property type="match status" value="1"/>
</dbReference>
<evidence type="ECO:0000259" key="8">
    <source>
        <dbReference type="SMART" id="SM00827"/>
    </source>
</evidence>
<dbReference type="GO" id="GO:0005829">
    <property type="term" value="C:cytosol"/>
    <property type="evidence" value="ECO:0007669"/>
    <property type="project" value="TreeGrafter"/>
</dbReference>
<dbReference type="AlphaFoldDB" id="A0A126T7R6"/>
<dbReference type="InterPro" id="IPR016036">
    <property type="entry name" value="Malonyl_transacylase_ACP-bd"/>
</dbReference>
<dbReference type="KEGG" id="mdn:JT25_016875"/>
<dbReference type="FunFam" id="3.30.70.250:FF:000001">
    <property type="entry name" value="Malonyl CoA-acyl carrier protein transacylase"/>
    <property type="match status" value="1"/>
</dbReference>
<reference evidence="9 10" key="1">
    <citation type="journal article" date="2015" name="Environ. Microbiol.">
        <title>Methane oxidation coupled to nitrate reduction under hypoxia by the Gammaproteobacterium Methylomonas denitrificans, sp. nov. type strain FJG1.</title>
        <authorList>
            <person name="Kits K.D."/>
            <person name="Klotz M.G."/>
            <person name="Stein L.Y."/>
        </authorList>
    </citation>
    <scope>NUCLEOTIDE SEQUENCE [LARGE SCALE GENOMIC DNA]</scope>
    <source>
        <strain evidence="9 10">FJG1</strain>
    </source>
</reference>
<dbReference type="STRING" id="1538553.JT25_016875"/>
<dbReference type="SUPFAM" id="SSF52151">
    <property type="entry name" value="FabD/lysophospholipase-like"/>
    <property type="match status" value="1"/>
</dbReference>
<dbReference type="PANTHER" id="PTHR42681:SF1">
    <property type="entry name" value="MALONYL-COA-ACYL CARRIER PROTEIN TRANSACYLASE, MITOCHONDRIAL"/>
    <property type="match status" value="1"/>
</dbReference>
<dbReference type="GO" id="GO:0004314">
    <property type="term" value="F:[acyl-carrier-protein] S-malonyltransferase activity"/>
    <property type="evidence" value="ECO:0007669"/>
    <property type="project" value="UniProtKB-EC"/>
</dbReference>
<evidence type="ECO:0000256" key="5">
    <source>
        <dbReference type="ARBA" id="ARBA00048462"/>
    </source>
</evidence>
<evidence type="ECO:0000256" key="6">
    <source>
        <dbReference type="PIRNR" id="PIRNR000446"/>
    </source>
</evidence>
<feature type="domain" description="Malonyl-CoA:ACP transacylase (MAT)" evidence="8">
    <location>
        <begin position="13"/>
        <end position="318"/>
    </location>
</feature>
<dbReference type="Gene3D" id="3.30.70.250">
    <property type="entry name" value="Malonyl-CoA ACP transacylase, ACP-binding"/>
    <property type="match status" value="1"/>
</dbReference>
<feature type="active site" evidence="7">
    <location>
        <position position="207"/>
    </location>
</feature>
<dbReference type="InterPro" id="IPR014043">
    <property type="entry name" value="Acyl_transferase_dom"/>
</dbReference>
<dbReference type="InterPro" id="IPR004410">
    <property type="entry name" value="Malonyl_CoA-ACP_transAc_FabD"/>
</dbReference>
<dbReference type="PIRSF" id="PIRSF000446">
    <property type="entry name" value="Mct"/>
    <property type="match status" value="1"/>
</dbReference>
<accession>A0A126T7R6</accession>
<keyword evidence="10" id="KW-1185">Reference proteome</keyword>
<evidence type="ECO:0000256" key="2">
    <source>
        <dbReference type="ARBA" id="ARBA00018953"/>
    </source>
</evidence>
<dbReference type="InterPro" id="IPR001227">
    <property type="entry name" value="Ac_transferase_dom_sf"/>
</dbReference>
<gene>
    <name evidence="9" type="ORF">JT25_016875</name>
</gene>
<keyword evidence="4 6" id="KW-0012">Acyltransferase</keyword>
<dbReference type="EC" id="2.3.1.39" evidence="1 6"/>
<dbReference type="InterPro" id="IPR024925">
    <property type="entry name" value="Malonyl_CoA-ACP_transAc"/>
</dbReference>
<evidence type="ECO:0000256" key="3">
    <source>
        <dbReference type="ARBA" id="ARBA00022679"/>
    </source>
</evidence>
<dbReference type="EMBL" id="CP014476">
    <property type="protein sequence ID" value="AMK78135.1"/>
    <property type="molecule type" value="Genomic_DNA"/>
</dbReference>
<dbReference type="InterPro" id="IPR016035">
    <property type="entry name" value="Acyl_Trfase/lysoPLipase"/>
</dbReference>
<dbReference type="InterPro" id="IPR050858">
    <property type="entry name" value="Mal-CoA-ACP_Trans/PKS_FabD"/>
</dbReference>
<proteinExistence type="inferred from homology"/>
<organism evidence="9 10">
    <name type="scientific">Methylomonas denitrificans</name>
    <dbReference type="NCBI Taxonomy" id="1538553"/>
    <lineage>
        <taxon>Bacteria</taxon>
        <taxon>Pseudomonadati</taxon>
        <taxon>Pseudomonadota</taxon>
        <taxon>Gammaproteobacteria</taxon>
        <taxon>Methylococcales</taxon>
        <taxon>Methylococcaceae</taxon>
        <taxon>Methylomonas</taxon>
    </lineage>
</organism>
<feature type="active site" evidence="7">
    <location>
        <position position="98"/>
    </location>
</feature>
<dbReference type="Gene3D" id="3.40.366.10">
    <property type="entry name" value="Malonyl-Coenzyme A Acyl Carrier Protein, domain 2"/>
    <property type="match status" value="1"/>
</dbReference>
<dbReference type="GO" id="GO:0006633">
    <property type="term" value="P:fatty acid biosynthetic process"/>
    <property type="evidence" value="ECO:0007669"/>
    <property type="project" value="TreeGrafter"/>
</dbReference>
<dbReference type="SMART" id="SM00827">
    <property type="entry name" value="PKS_AT"/>
    <property type="match status" value="1"/>
</dbReference>
<evidence type="ECO:0000313" key="10">
    <source>
        <dbReference type="Proteomes" id="UP000030512"/>
    </source>
</evidence>
<protein>
    <recommendedName>
        <fullName evidence="2 6">Malonyl CoA-acyl carrier protein transacylase</fullName>
        <ecNumber evidence="1 6">2.3.1.39</ecNumber>
    </recommendedName>
</protein>
<comment type="similarity">
    <text evidence="6">Belongs to the fabD family.</text>
</comment>